<keyword evidence="5" id="KW-0175">Coiled coil</keyword>
<proteinExistence type="predicted"/>
<sequence>METAGHNLFDGIFNGDHDRLHKPLQRSVFKWVRACDEAHGQDSAANYKLHATITATEVAENYGVQQKDLINYLGDEIREEKSCQSLPFTLAMVTIYALVVFNHNQIEPVYAVEDSVMHAIEDDAEFAFSNDYHGHKSMYDVDNFQEYWSWLIDGFIPFFFDQEGDYSEQFPETSMPLNGPPTTPRSQRGFTLNYNRIIGGIRIRQESSSDEVCESSPDLWEFYNKSCVGGKGYELWPETWGSFGIANPTSEWWLYIQDDVEDVLQDAIDHETSGWLSDRTKKIELAIPVYNAGLRVYSLVTVNFFFNRGGMIWKRVLAMSTFSNWFLSGDWIWANVVFDSLWCLGLSWLVVTELVEIVATVKKDGASAICTYIGFWNLVDWVSIVVGITIVMFFVIRNSGSNALNEELGNLSEINEVTNQEEYRVQVRHLASALEKEVRSTDTFRLLLAVYPVVNLVRLFKAFASQPRLSLFTRTLSAARGDLLHFLVVFISIFLTYAVSGVLLFGRNMEEFATFWRAITTCYRFMMGDFHWEALSHTGRIEAGFWFMSFMIFIVMLMLNMLLAIVMDAYSDQKGKSTDSETLWEEGWEELMRWNAQRKGQHVRLETVLKCLNNPPLHANLTIVRTVNDGSQNEDEEGQSRKSRFYKRQKHKSFFTPDRKTKTELESFYQLVTLPYLLEVCPQLTRDQAGDLISKAVYDYWATNKTACDIDEMLMDVREVNFSTKKLKLKMLDIAESHNVDTRDFEPLVTTNKEFVEVRFADELRSCGKILKNAREWLRQDDETEKASAKTRGHGIRQCTQVDDVLGYQYVWISDDVTDIMKASASCGLSTRNDQMRRASAGLLCRVLAVEENDNTVHCRVPGVGNVWMPVTALGTGATENTLLASEKHEFYLDDDALRLGNLRRPGEDMWLGVAAKDVNIQNSSEVDKRIRNLVSELSQGRGTIDEALLTMEHLQDVLRNEEEETVRIRSTLLRLKRNVKSMTAENQNMAEELAKLDTTSSKGSREREATKSEYEELVKSMSEENTRLKDALADWSPSSSESHRLRDLGNASHKVHLAHGLGYRVEL</sequence>
<dbReference type="EMBL" id="HBFQ01048652">
    <property type="protein sequence ID" value="CAD8860422.1"/>
    <property type="molecule type" value="Transcribed_RNA"/>
</dbReference>
<evidence type="ECO:0000256" key="2">
    <source>
        <dbReference type="ARBA" id="ARBA00022692"/>
    </source>
</evidence>
<feature type="domain" description="Polycystin cation channel PKD1/PKD2" evidence="7">
    <location>
        <begin position="354"/>
        <end position="571"/>
    </location>
</feature>
<dbReference type="PANTHER" id="PTHR10877">
    <property type="entry name" value="POLYCYSTIN FAMILY MEMBER"/>
    <property type="match status" value="1"/>
</dbReference>
<comment type="subcellular location">
    <subcellularLocation>
        <location evidence="1">Membrane</location>
        <topology evidence="1">Multi-pass membrane protein</topology>
    </subcellularLocation>
</comment>
<feature type="transmembrane region" description="Helical" evidence="6">
    <location>
        <begin position="331"/>
        <end position="351"/>
    </location>
</feature>
<dbReference type="GO" id="GO:0005509">
    <property type="term" value="F:calcium ion binding"/>
    <property type="evidence" value="ECO:0007669"/>
    <property type="project" value="InterPro"/>
</dbReference>
<name>A0A7S1AQ46_NOCSC</name>
<evidence type="ECO:0000256" key="1">
    <source>
        <dbReference type="ARBA" id="ARBA00004141"/>
    </source>
</evidence>
<dbReference type="InterPro" id="IPR051223">
    <property type="entry name" value="Polycystin"/>
</dbReference>
<evidence type="ECO:0000313" key="8">
    <source>
        <dbReference type="EMBL" id="CAD8860422.1"/>
    </source>
</evidence>
<dbReference type="AlphaFoldDB" id="A0A7S1AQ46"/>
<keyword evidence="4 6" id="KW-0472">Membrane</keyword>
<feature type="coiled-coil region" evidence="5">
    <location>
        <begin position="945"/>
        <end position="1032"/>
    </location>
</feature>
<feature type="transmembrane region" description="Helical" evidence="6">
    <location>
        <begin position="483"/>
        <end position="506"/>
    </location>
</feature>
<dbReference type="PRINTS" id="PR01433">
    <property type="entry name" value="POLYCYSTIN2"/>
</dbReference>
<dbReference type="PANTHER" id="PTHR10877:SF183">
    <property type="entry name" value="AT14535P-RELATED"/>
    <property type="match status" value="1"/>
</dbReference>
<evidence type="ECO:0000256" key="6">
    <source>
        <dbReference type="SAM" id="Phobius"/>
    </source>
</evidence>
<reference evidence="8" key="1">
    <citation type="submission" date="2021-01" db="EMBL/GenBank/DDBJ databases">
        <authorList>
            <person name="Corre E."/>
            <person name="Pelletier E."/>
            <person name="Niang G."/>
            <person name="Scheremetjew M."/>
            <person name="Finn R."/>
            <person name="Kale V."/>
            <person name="Holt S."/>
            <person name="Cochrane G."/>
            <person name="Meng A."/>
            <person name="Brown T."/>
            <person name="Cohen L."/>
        </authorList>
    </citation>
    <scope>NUCLEOTIDE SEQUENCE</scope>
</reference>
<dbReference type="Pfam" id="PF08016">
    <property type="entry name" value="PKD_channel"/>
    <property type="match status" value="1"/>
</dbReference>
<feature type="transmembrane region" description="Helical" evidence="6">
    <location>
        <begin position="545"/>
        <end position="566"/>
    </location>
</feature>
<dbReference type="InterPro" id="IPR013122">
    <property type="entry name" value="PKD1_2_channel"/>
</dbReference>
<organism evidence="8">
    <name type="scientific">Noctiluca scintillans</name>
    <name type="common">Sea sparkle</name>
    <name type="synonym">Red tide dinoflagellate</name>
    <dbReference type="NCBI Taxonomy" id="2966"/>
    <lineage>
        <taxon>Eukaryota</taxon>
        <taxon>Sar</taxon>
        <taxon>Alveolata</taxon>
        <taxon>Dinophyceae</taxon>
        <taxon>Noctilucales</taxon>
        <taxon>Noctilucaceae</taxon>
        <taxon>Noctiluca</taxon>
    </lineage>
</organism>
<gene>
    <name evidence="8" type="ORF">NSCI0253_LOCUS34776</name>
</gene>
<evidence type="ECO:0000256" key="3">
    <source>
        <dbReference type="ARBA" id="ARBA00022989"/>
    </source>
</evidence>
<dbReference type="GO" id="GO:0016020">
    <property type="term" value="C:membrane"/>
    <property type="evidence" value="ECO:0007669"/>
    <property type="project" value="UniProtKB-SubCell"/>
</dbReference>
<keyword evidence="3 6" id="KW-1133">Transmembrane helix</keyword>
<protein>
    <recommendedName>
        <fullName evidence="7">Polycystin cation channel PKD1/PKD2 domain-containing protein</fullName>
    </recommendedName>
</protein>
<keyword evidence="2 6" id="KW-0812">Transmembrane</keyword>
<evidence type="ECO:0000256" key="4">
    <source>
        <dbReference type="ARBA" id="ARBA00023136"/>
    </source>
</evidence>
<evidence type="ECO:0000256" key="5">
    <source>
        <dbReference type="SAM" id="Coils"/>
    </source>
</evidence>
<accession>A0A7S1AQ46</accession>
<dbReference type="Gene3D" id="1.10.287.70">
    <property type="match status" value="1"/>
</dbReference>
<dbReference type="InterPro" id="IPR003915">
    <property type="entry name" value="PKD_2"/>
</dbReference>
<evidence type="ECO:0000259" key="7">
    <source>
        <dbReference type="Pfam" id="PF08016"/>
    </source>
</evidence>
<feature type="transmembrane region" description="Helical" evidence="6">
    <location>
        <begin position="372"/>
        <end position="396"/>
    </location>
</feature>
<dbReference type="SUPFAM" id="SSF81324">
    <property type="entry name" value="Voltage-gated potassium channels"/>
    <property type="match status" value="1"/>
</dbReference>